<dbReference type="RefSeq" id="WP_074553241.1">
    <property type="nucleotide sequence ID" value="NZ_CP119563.1"/>
</dbReference>
<evidence type="ECO:0000313" key="1">
    <source>
        <dbReference type="EMBL" id="SDE84257.1"/>
    </source>
</evidence>
<gene>
    <name evidence="1" type="ORF">SAMN04244550_01163</name>
</gene>
<dbReference type="InterPro" id="IPR014287">
    <property type="entry name" value="Nase_Fe-Fe_AnfO"/>
</dbReference>
<protein>
    <submittedName>
        <fullName evidence="1">Fe-only nitrogenase accessory protein AnfO</fullName>
    </submittedName>
</protein>
<dbReference type="AlphaFoldDB" id="A0A1G7G835"/>
<dbReference type="NCBIfam" id="TIGR02940">
    <property type="entry name" value="anfO_nitrog"/>
    <property type="match status" value="1"/>
</dbReference>
<organism evidence="1 2">
    <name type="scientific">Rhodobacter capsulatus</name>
    <name type="common">Rhodopseudomonas capsulata</name>
    <dbReference type="NCBI Taxonomy" id="1061"/>
    <lineage>
        <taxon>Bacteria</taxon>
        <taxon>Pseudomonadati</taxon>
        <taxon>Pseudomonadota</taxon>
        <taxon>Alphaproteobacteria</taxon>
        <taxon>Rhodobacterales</taxon>
        <taxon>Rhodobacter group</taxon>
        <taxon>Rhodobacter</taxon>
    </lineage>
</organism>
<sequence length="226" mass="24415">MQIAVFLDETGAPAPLNAPGRLFLYDGSGTDWALIEDWPLELPRAGGIPAVRAAVERMVFALAPCSVLISAEVRGYVYSLLQEQYGFSVWRSTGPVAAMLASVCAGEEERANQAACCDTKPEAGCGSCGSKVTAISPPPEVVPEDRADGTRFIDLAATLAADARHNSRSVLGPILAAEPFRPLLIRMDHQPRWFARTLRAMGLRFTEDRREGALFITVALEKELAQ</sequence>
<accession>A0A1G7G835</accession>
<dbReference type="Proteomes" id="UP000183812">
    <property type="component" value="Unassembled WGS sequence"/>
</dbReference>
<proteinExistence type="predicted"/>
<evidence type="ECO:0000313" key="2">
    <source>
        <dbReference type="Proteomes" id="UP000183812"/>
    </source>
</evidence>
<name>A0A1G7G835_RHOCA</name>
<dbReference type="Pfam" id="PF09582">
    <property type="entry name" value="AnfO_nitrog"/>
    <property type="match status" value="1"/>
</dbReference>
<reference evidence="1 2" key="1">
    <citation type="submission" date="2016-10" db="EMBL/GenBank/DDBJ databases">
        <authorList>
            <person name="de Groot N.N."/>
        </authorList>
    </citation>
    <scope>NUCLEOTIDE SEQUENCE [LARGE SCALE GENOMIC DNA]</scope>
    <source>
        <strain evidence="2">DSM 938 / 37b4</strain>
    </source>
</reference>
<dbReference type="EMBL" id="FNAY01000004">
    <property type="protein sequence ID" value="SDE84257.1"/>
    <property type="molecule type" value="Genomic_DNA"/>
</dbReference>